<organism evidence="17 18">
    <name type="scientific">Candidatus Borkfalkia avistercoris</name>
    <dbReference type="NCBI Taxonomy" id="2838504"/>
    <lineage>
        <taxon>Bacteria</taxon>
        <taxon>Bacillati</taxon>
        <taxon>Bacillota</taxon>
        <taxon>Clostridia</taxon>
        <taxon>Christensenellales</taxon>
        <taxon>Christensenellaceae</taxon>
        <taxon>Candidatus Borkfalkia</taxon>
    </lineage>
</organism>
<feature type="domain" description="Histidine kinase" evidence="15">
    <location>
        <begin position="215"/>
        <end position="419"/>
    </location>
</feature>
<evidence type="ECO:0000256" key="1">
    <source>
        <dbReference type="ARBA" id="ARBA00000085"/>
    </source>
</evidence>
<dbReference type="InterPro" id="IPR036890">
    <property type="entry name" value="HATPase_C_sf"/>
</dbReference>
<evidence type="ECO:0000256" key="6">
    <source>
        <dbReference type="ARBA" id="ARBA00022679"/>
    </source>
</evidence>
<evidence type="ECO:0000256" key="9">
    <source>
        <dbReference type="ARBA" id="ARBA00022777"/>
    </source>
</evidence>
<protein>
    <recommendedName>
        <fullName evidence="3">histidine kinase</fullName>
        <ecNumber evidence="3">2.7.13.3</ecNumber>
    </recommendedName>
</protein>
<keyword evidence="9 17" id="KW-0418">Kinase</keyword>
<reference evidence="17" key="2">
    <citation type="submission" date="2021-04" db="EMBL/GenBank/DDBJ databases">
        <authorList>
            <person name="Gilroy R."/>
        </authorList>
    </citation>
    <scope>NUCLEOTIDE SEQUENCE</scope>
    <source>
        <strain evidence="17">CHK187-5294</strain>
    </source>
</reference>
<dbReference type="InterPro" id="IPR003594">
    <property type="entry name" value="HATPase_dom"/>
</dbReference>
<evidence type="ECO:0000256" key="14">
    <source>
        <dbReference type="SAM" id="Phobius"/>
    </source>
</evidence>
<keyword evidence="12" id="KW-0902">Two-component regulatory system</keyword>
<evidence type="ECO:0000256" key="12">
    <source>
        <dbReference type="ARBA" id="ARBA00023012"/>
    </source>
</evidence>
<gene>
    <name evidence="17" type="ORF">H9727_01210</name>
</gene>
<dbReference type="CDD" id="cd00082">
    <property type="entry name" value="HisKA"/>
    <property type="match status" value="1"/>
</dbReference>
<evidence type="ECO:0000256" key="8">
    <source>
        <dbReference type="ARBA" id="ARBA00022741"/>
    </source>
</evidence>
<evidence type="ECO:0000256" key="7">
    <source>
        <dbReference type="ARBA" id="ARBA00022692"/>
    </source>
</evidence>
<evidence type="ECO:0000256" key="13">
    <source>
        <dbReference type="ARBA" id="ARBA00023136"/>
    </source>
</evidence>
<comment type="caution">
    <text evidence="17">The sequence shown here is derived from an EMBL/GenBank/DDBJ whole genome shotgun (WGS) entry which is preliminary data.</text>
</comment>
<keyword evidence="8" id="KW-0547">Nucleotide-binding</keyword>
<dbReference type="AlphaFoldDB" id="A0A9D2CX26"/>
<dbReference type="InterPro" id="IPR003660">
    <property type="entry name" value="HAMP_dom"/>
</dbReference>
<dbReference type="Gene3D" id="3.30.565.10">
    <property type="entry name" value="Histidine kinase-like ATPase, C-terminal domain"/>
    <property type="match status" value="1"/>
</dbReference>
<evidence type="ECO:0000259" key="16">
    <source>
        <dbReference type="PROSITE" id="PS50885"/>
    </source>
</evidence>
<keyword evidence="4" id="KW-1003">Cell membrane</keyword>
<dbReference type="Pfam" id="PF02518">
    <property type="entry name" value="HATPase_c"/>
    <property type="match status" value="1"/>
</dbReference>
<dbReference type="Gene3D" id="6.10.340.10">
    <property type="match status" value="1"/>
</dbReference>
<keyword evidence="13 14" id="KW-0472">Membrane</keyword>
<evidence type="ECO:0000313" key="18">
    <source>
        <dbReference type="Proteomes" id="UP000824132"/>
    </source>
</evidence>
<keyword evidence="11 14" id="KW-1133">Transmembrane helix</keyword>
<comment type="catalytic activity">
    <reaction evidence="1">
        <text>ATP + protein L-histidine = ADP + protein N-phospho-L-histidine.</text>
        <dbReference type="EC" id="2.7.13.3"/>
    </reaction>
</comment>
<dbReference type="Gene3D" id="1.10.287.130">
    <property type="match status" value="1"/>
</dbReference>
<dbReference type="SMART" id="SM00388">
    <property type="entry name" value="HisKA"/>
    <property type="match status" value="1"/>
</dbReference>
<evidence type="ECO:0000256" key="10">
    <source>
        <dbReference type="ARBA" id="ARBA00022840"/>
    </source>
</evidence>
<dbReference type="InterPro" id="IPR005467">
    <property type="entry name" value="His_kinase_dom"/>
</dbReference>
<dbReference type="PANTHER" id="PTHR45528:SF1">
    <property type="entry name" value="SENSOR HISTIDINE KINASE CPXA"/>
    <property type="match status" value="1"/>
</dbReference>
<feature type="domain" description="HAMP" evidence="16">
    <location>
        <begin position="148"/>
        <end position="200"/>
    </location>
</feature>
<dbReference type="PROSITE" id="PS50885">
    <property type="entry name" value="HAMP"/>
    <property type="match status" value="1"/>
</dbReference>
<reference evidence="17" key="1">
    <citation type="journal article" date="2021" name="PeerJ">
        <title>Extensive microbial diversity within the chicken gut microbiome revealed by metagenomics and culture.</title>
        <authorList>
            <person name="Gilroy R."/>
            <person name="Ravi A."/>
            <person name="Getino M."/>
            <person name="Pursley I."/>
            <person name="Horton D.L."/>
            <person name="Alikhan N.F."/>
            <person name="Baker D."/>
            <person name="Gharbi K."/>
            <person name="Hall N."/>
            <person name="Watson M."/>
            <person name="Adriaenssens E.M."/>
            <person name="Foster-Nyarko E."/>
            <person name="Jarju S."/>
            <person name="Secka A."/>
            <person name="Antonio M."/>
            <person name="Oren A."/>
            <person name="Chaudhuri R.R."/>
            <person name="La Ragione R."/>
            <person name="Hildebrand F."/>
            <person name="Pallen M.J."/>
        </authorList>
    </citation>
    <scope>NUCLEOTIDE SEQUENCE</scope>
    <source>
        <strain evidence="17">CHK187-5294</strain>
    </source>
</reference>
<evidence type="ECO:0000256" key="4">
    <source>
        <dbReference type="ARBA" id="ARBA00022475"/>
    </source>
</evidence>
<evidence type="ECO:0000256" key="5">
    <source>
        <dbReference type="ARBA" id="ARBA00022553"/>
    </source>
</evidence>
<keyword evidence="6" id="KW-0808">Transferase</keyword>
<dbReference type="SUPFAM" id="SSF47384">
    <property type="entry name" value="Homodimeric domain of signal transducing histidine kinase"/>
    <property type="match status" value="1"/>
</dbReference>
<dbReference type="GO" id="GO:0005886">
    <property type="term" value="C:plasma membrane"/>
    <property type="evidence" value="ECO:0007669"/>
    <property type="project" value="UniProtKB-SubCell"/>
</dbReference>
<keyword evidence="10" id="KW-0067">ATP-binding</keyword>
<evidence type="ECO:0000256" key="11">
    <source>
        <dbReference type="ARBA" id="ARBA00022989"/>
    </source>
</evidence>
<keyword evidence="7 14" id="KW-0812">Transmembrane</keyword>
<dbReference type="InterPro" id="IPR036097">
    <property type="entry name" value="HisK_dim/P_sf"/>
</dbReference>
<proteinExistence type="predicted"/>
<evidence type="ECO:0000259" key="15">
    <source>
        <dbReference type="PROSITE" id="PS50109"/>
    </source>
</evidence>
<feature type="transmembrane region" description="Helical" evidence="14">
    <location>
        <begin position="124"/>
        <end position="148"/>
    </location>
</feature>
<dbReference type="InterPro" id="IPR050398">
    <property type="entry name" value="HssS/ArlS-like"/>
</dbReference>
<dbReference type="EC" id="2.7.13.3" evidence="3"/>
<dbReference type="PANTHER" id="PTHR45528">
    <property type="entry name" value="SENSOR HISTIDINE KINASE CPXA"/>
    <property type="match status" value="1"/>
</dbReference>
<dbReference type="PROSITE" id="PS50109">
    <property type="entry name" value="HIS_KIN"/>
    <property type="match status" value="1"/>
</dbReference>
<dbReference type="GO" id="GO:0000155">
    <property type="term" value="F:phosphorelay sensor kinase activity"/>
    <property type="evidence" value="ECO:0007669"/>
    <property type="project" value="InterPro"/>
</dbReference>
<accession>A0A9D2CX26</accession>
<sequence>MKSKIFLFGTILLLIAEIIALIIFAVQTPDLSQDAVAVNEIVQTVTDDFNNMEEHRNTTALNYVVLDNSGNLLYKTQSGLSESINVAITHRDTILDITIDKTQVGKIIIYNDGTQTLQYQKQTAVIVLSVAIVIQIFICIGYTVYLYLSVIRPFRKLKGFAERVAGGNLDMPLAMDRHNLFGAFTESFDIMRSELKKARLAEAQAQQSKKELVAKLSHDIKTPVASIKAVSEVGLAVATTEKDKANYTQIMGKADQINKLVTNLFTATLEELQQLTVTPTNIESKQVKTMLENADYLRRSIIPDMPDCLVFADALRLQQVFDNIFANSYKYANTEITVSLHRTDKHIDITIEDFGGGVEAEELPVLKEKFKRGSNAKNTEGAGLGLYISDYFMKEMHGELIIENGVHGLKVTVSVPLGGKI</sequence>
<dbReference type="CDD" id="cd06225">
    <property type="entry name" value="HAMP"/>
    <property type="match status" value="1"/>
</dbReference>
<name>A0A9D2CX26_9FIRM</name>
<comment type="subcellular location">
    <subcellularLocation>
        <location evidence="2">Cell membrane</location>
        <topology evidence="2">Multi-pass membrane protein</topology>
    </subcellularLocation>
</comment>
<evidence type="ECO:0000256" key="3">
    <source>
        <dbReference type="ARBA" id="ARBA00012438"/>
    </source>
</evidence>
<dbReference type="EMBL" id="DXCL01000009">
    <property type="protein sequence ID" value="HIZ02885.1"/>
    <property type="molecule type" value="Genomic_DNA"/>
</dbReference>
<dbReference type="SUPFAM" id="SSF158472">
    <property type="entry name" value="HAMP domain-like"/>
    <property type="match status" value="1"/>
</dbReference>
<dbReference type="Pfam" id="PF00512">
    <property type="entry name" value="HisKA"/>
    <property type="match status" value="1"/>
</dbReference>
<evidence type="ECO:0000256" key="2">
    <source>
        <dbReference type="ARBA" id="ARBA00004651"/>
    </source>
</evidence>
<evidence type="ECO:0000313" key="17">
    <source>
        <dbReference type="EMBL" id="HIZ02885.1"/>
    </source>
</evidence>
<dbReference type="SUPFAM" id="SSF55874">
    <property type="entry name" value="ATPase domain of HSP90 chaperone/DNA topoisomerase II/histidine kinase"/>
    <property type="match status" value="1"/>
</dbReference>
<dbReference type="InterPro" id="IPR003661">
    <property type="entry name" value="HisK_dim/P_dom"/>
</dbReference>
<dbReference type="Proteomes" id="UP000824132">
    <property type="component" value="Unassembled WGS sequence"/>
</dbReference>
<dbReference type="GO" id="GO:0005524">
    <property type="term" value="F:ATP binding"/>
    <property type="evidence" value="ECO:0007669"/>
    <property type="project" value="UniProtKB-KW"/>
</dbReference>
<keyword evidence="5" id="KW-0597">Phosphoprotein</keyword>
<dbReference type="SMART" id="SM00387">
    <property type="entry name" value="HATPase_c"/>
    <property type="match status" value="1"/>
</dbReference>